<feature type="transmembrane region" description="Helical" evidence="4">
    <location>
        <begin position="557"/>
        <end position="576"/>
    </location>
</feature>
<dbReference type="PROSITE" id="PS00463">
    <property type="entry name" value="ZN2_CY6_FUNGAL_1"/>
    <property type="match status" value="1"/>
</dbReference>
<dbReference type="InterPro" id="IPR036864">
    <property type="entry name" value="Zn2-C6_fun-type_DNA-bd_sf"/>
</dbReference>
<dbReference type="SUPFAM" id="SSF57701">
    <property type="entry name" value="Zn2/Cys6 DNA-binding domain"/>
    <property type="match status" value="1"/>
</dbReference>
<dbReference type="GO" id="GO:0006351">
    <property type="term" value="P:DNA-templated transcription"/>
    <property type="evidence" value="ECO:0007669"/>
    <property type="project" value="InterPro"/>
</dbReference>
<dbReference type="SMART" id="SM00066">
    <property type="entry name" value="GAL4"/>
    <property type="match status" value="1"/>
</dbReference>
<feature type="compositionally biased region" description="Low complexity" evidence="3">
    <location>
        <begin position="81"/>
        <end position="97"/>
    </location>
</feature>
<protein>
    <recommendedName>
        <fullName evidence="5">Zn(2)-C6 fungal-type domain-containing protein</fullName>
    </recommendedName>
</protein>
<dbReference type="GO" id="GO:0003677">
    <property type="term" value="F:DNA binding"/>
    <property type="evidence" value="ECO:0007669"/>
    <property type="project" value="InterPro"/>
</dbReference>
<dbReference type="Pfam" id="PF04082">
    <property type="entry name" value="Fungal_trans"/>
    <property type="match status" value="1"/>
</dbReference>
<evidence type="ECO:0000256" key="4">
    <source>
        <dbReference type="SAM" id="Phobius"/>
    </source>
</evidence>
<keyword evidence="2" id="KW-0539">Nucleus</keyword>
<feature type="domain" description="Zn(2)-C6 fungal-type" evidence="5">
    <location>
        <begin position="9"/>
        <end position="39"/>
    </location>
</feature>
<evidence type="ECO:0000256" key="1">
    <source>
        <dbReference type="ARBA" id="ARBA00022723"/>
    </source>
</evidence>
<dbReference type="InterPro" id="IPR007219">
    <property type="entry name" value="XnlR_reg_dom"/>
</dbReference>
<dbReference type="Gene3D" id="4.10.240.10">
    <property type="entry name" value="Zn(2)-C6 fungal-type DNA-binding domain"/>
    <property type="match status" value="1"/>
</dbReference>
<dbReference type="InterPro" id="IPR050987">
    <property type="entry name" value="AtrR-like"/>
</dbReference>
<reference evidence="6" key="1">
    <citation type="journal article" date="2020" name="Stud. Mycol.">
        <title>101 Dothideomycetes genomes: a test case for predicting lifestyles and emergence of pathogens.</title>
        <authorList>
            <person name="Haridas S."/>
            <person name="Albert R."/>
            <person name="Binder M."/>
            <person name="Bloem J."/>
            <person name="Labutti K."/>
            <person name="Salamov A."/>
            <person name="Andreopoulos B."/>
            <person name="Baker S."/>
            <person name="Barry K."/>
            <person name="Bills G."/>
            <person name="Bluhm B."/>
            <person name="Cannon C."/>
            <person name="Castanera R."/>
            <person name="Culley D."/>
            <person name="Daum C."/>
            <person name="Ezra D."/>
            <person name="Gonzalez J."/>
            <person name="Henrissat B."/>
            <person name="Kuo A."/>
            <person name="Liang C."/>
            <person name="Lipzen A."/>
            <person name="Lutzoni F."/>
            <person name="Magnuson J."/>
            <person name="Mondo S."/>
            <person name="Nolan M."/>
            <person name="Ohm R."/>
            <person name="Pangilinan J."/>
            <person name="Park H.-J."/>
            <person name="Ramirez L."/>
            <person name="Alfaro M."/>
            <person name="Sun H."/>
            <person name="Tritt A."/>
            <person name="Yoshinaga Y."/>
            <person name="Zwiers L.-H."/>
            <person name="Turgeon B."/>
            <person name="Goodwin S."/>
            <person name="Spatafora J."/>
            <person name="Crous P."/>
            <person name="Grigoriev I."/>
        </authorList>
    </citation>
    <scope>NUCLEOTIDE SEQUENCE</scope>
    <source>
        <strain evidence="6">CBS 480.64</strain>
    </source>
</reference>
<name>A0A6A7C287_9PEZI</name>
<feature type="compositionally biased region" description="Basic and acidic residues" evidence="3">
    <location>
        <begin position="117"/>
        <end position="128"/>
    </location>
</feature>
<dbReference type="PROSITE" id="PS50048">
    <property type="entry name" value="ZN2_CY6_FUNGAL_2"/>
    <property type="match status" value="1"/>
</dbReference>
<keyword evidence="4" id="KW-1133">Transmembrane helix</keyword>
<dbReference type="InterPro" id="IPR001138">
    <property type="entry name" value="Zn2Cys6_DnaBD"/>
</dbReference>
<evidence type="ECO:0000313" key="6">
    <source>
        <dbReference type="EMBL" id="KAF2860818.1"/>
    </source>
</evidence>
<dbReference type="OrthoDB" id="2123952at2759"/>
<feature type="non-terminal residue" evidence="6">
    <location>
        <position position="1"/>
    </location>
</feature>
<accession>A0A6A7C287</accession>
<organism evidence="6 7">
    <name type="scientific">Piedraia hortae CBS 480.64</name>
    <dbReference type="NCBI Taxonomy" id="1314780"/>
    <lineage>
        <taxon>Eukaryota</taxon>
        <taxon>Fungi</taxon>
        <taxon>Dikarya</taxon>
        <taxon>Ascomycota</taxon>
        <taxon>Pezizomycotina</taxon>
        <taxon>Dothideomycetes</taxon>
        <taxon>Dothideomycetidae</taxon>
        <taxon>Capnodiales</taxon>
        <taxon>Piedraiaceae</taxon>
        <taxon>Piedraia</taxon>
    </lineage>
</organism>
<feature type="non-terminal residue" evidence="6">
    <location>
        <position position="650"/>
    </location>
</feature>
<dbReference type="GO" id="GO:0008270">
    <property type="term" value="F:zinc ion binding"/>
    <property type="evidence" value="ECO:0007669"/>
    <property type="project" value="InterPro"/>
</dbReference>
<dbReference type="CDD" id="cd00067">
    <property type="entry name" value="GAL4"/>
    <property type="match status" value="1"/>
</dbReference>
<dbReference type="Pfam" id="PF00172">
    <property type="entry name" value="Zn_clus"/>
    <property type="match status" value="1"/>
</dbReference>
<dbReference type="PANTHER" id="PTHR46910:SF25">
    <property type="entry name" value="ABC-TRANSPORTER-REGULATING TRANSCRIPTION FACTOR"/>
    <property type="match status" value="1"/>
</dbReference>
<evidence type="ECO:0000259" key="5">
    <source>
        <dbReference type="PROSITE" id="PS50048"/>
    </source>
</evidence>
<dbReference type="EMBL" id="MU005978">
    <property type="protein sequence ID" value="KAF2860818.1"/>
    <property type="molecule type" value="Genomic_DNA"/>
</dbReference>
<keyword evidence="1" id="KW-0479">Metal-binding</keyword>
<proteinExistence type="predicted"/>
<evidence type="ECO:0000256" key="2">
    <source>
        <dbReference type="ARBA" id="ARBA00023242"/>
    </source>
</evidence>
<dbReference type="GO" id="GO:0000981">
    <property type="term" value="F:DNA-binding transcription factor activity, RNA polymerase II-specific"/>
    <property type="evidence" value="ECO:0007669"/>
    <property type="project" value="InterPro"/>
</dbReference>
<dbReference type="AlphaFoldDB" id="A0A6A7C287"/>
<dbReference type="CDD" id="cd12148">
    <property type="entry name" value="fungal_TF_MHR"/>
    <property type="match status" value="1"/>
</dbReference>
<evidence type="ECO:0000256" key="3">
    <source>
        <dbReference type="SAM" id="MobiDB-lite"/>
    </source>
</evidence>
<keyword evidence="4" id="KW-0472">Membrane</keyword>
<feature type="region of interest" description="Disordered" evidence="3">
    <location>
        <begin position="74"/>
        <end position="128"/>
    </location>
</feature>
<dbReference type="SMART" id="SM00906">
    <property type="entry name" value="Fungal_trans"/>
    <property type="match status" value="1"/>
</dbReference>
<dbReference type="PANTHER" id="PTHR46910">
    <property type="entry name" value="TRANSCRIPTION FACTOR PDR1"/>
    <property type="match status" value="1"/>
</dbReference>
<keyword evidence="7" id="KW-1185">Reference proteome</keyword>
<dbReference type="Proteomes" id="UP000799421">
    <property type="component" value="Unassembled WGS sequence"/>
</dbReference>
<gene>
    <name evidence="6" type="ORF">K470DRAFT_203499</name>
</gene>
<sequence length="650" mass="72491">PKRQRISRACDLCRKKKIKCDGQTPKCAHCETARADCHYTYVEKKRAAPKGAKYIEGLEDRLGRMESLLRNSGLLTGTDGATESAAAPSESSSRTPSHAQTLGEPPSQFTSPTLATRAKESAPQRDAAEADQMDILIQDRGGDSQFIGSASGFSIFSPKGIEWVNEKTGDNSFQQMIASVVEVQRYWDHKKPAIFSALNTKRQHFIALPSKQDCLLLLRDYFDHFNHILPLFHQPTFMRLVERHYGSEPDDSNSWWAALNITLAIALHLRASANPNSEEDKQRGWAHVQNAMSVITDLMLLSNNLLSIQALLGMALVLHGTSSTRPTHVLVAATIRAAHSIGLHKRGSGFGMSEAENEQRKRVFWIAYTLDKELCLRSGRPPAQHDDDMNISLPSENPSDNIGNVRVMNGGQPTVNLFHMMCRFAQIQSRVYNHLYSVKASKQSDTEQLNFIGELDAQLEEWKDSIPLDFRPGSPINATYGPLVLHVAMIHFSYYSCLTTIHRTSIHHGHLTKRLSAYGAQEHHNQRVFKGASLCVDAARSTITLLDYVPEGDISCVWMIIYYPVAALVTLFASILQNPHDAHARSDLQLMNRVVVFTSHLKHNALEEAGPVQGIAIMCTEFERIASIVLDKAERDGRAQRSGRDAPLQR</sequence>
<keyword evidence="4" id="KW-0812">Transmembrane</keyword>
<evidence type="ECO:0000313" key="7">
    <source>
        <dbReference type="Proteomes" id="UP000799421"/>
    </source>
</evidence>